<dbReference type="Proteomes" id="UP000713479">
    <property type="component" value="Unassembled WGS sequence"/>
</dbReference>
<keyword evidence="1" id="KW-1133">Transmembrane helix</keyword>
<gene>
    <name evidence="2" type="ORF">E7Z74_00540</name>
</gene>
<protein>
    <submittedName>
        <fullName evidence="2">Uncharacterized protein</fullName>
    </submittedName>
</protein>
<organism evidence="2 3">
    <name type="scientific">Methanobrevibacter millerae</name>
    <dbReference type="NCBI Taxonomy" id="230361"/>
    <lineage>
        <taxon>Archaea</taxon>
        <taxon>Methanobacteriati</taxon>
        <taxon>Methanobacteriota</taxon>
        <taxon>Methanomada group</taxon>
        <taxon>Methanobacteria</taxon>
        <taxon>Methanobacteriales</taxon>
        <taxon>Methanobacteriaceae</taxon>
        <taxon>Methanobrevibacter</taxon>
    </lineage>
</organism>
<reference evidence="2" key="1">
    <citation type="submission" date="2019-04" db="EMBL/GenBank/DDBJ databases">
        <title>Evolution of Biomass-Degrading Anaerobic Consortia Revealed by Metagenomics.</title>
        <authorList>
            <person name="Peng X."/>
        </authorList>
    </citation>
    <scope>NUCLEOTIDE SEQUENCE</scope>
    <source>
        <strain evidence="2">SIG13</strain>
    </source>
</reference>
<dbReference type="EMBL" id="SUTF01000001">
    <property type="protein sequence ID" value="MBE6509747.1"/>
    <property type="molecule type" value="Genomic_DNA"/>
</dbReference>
<evidence type="ECO:0000313" key="2">
    <source>
        <dbReference type="EMBL" id="MBE6509747.1"/>
    </source>
</evidence>
<accession>A0A8T3VGN6</accession>
<name>A0A8T3VGN6_9EURY</name>
<keyword evidence="1" id="KW-0472">Membrane</keyword>
<evidence type="ECO:0000256" key="1">
    <source>
        <dbReference type="SAM" id="Phobius"/>
    </source>
</evidence>
<dbReference type="AlphaFoldDB" id="A0A8T3VGN6"/>
<keyword evidence="1" id="KW-0812">Transmembrane</keyword>
<feature type="transmembrane region" description="Helical" evidence="1">
    <location>
        <begin position="12"/>
        <end position="31"/>
    </location>
</feature>
<comment type="caution">
    <text evidence="2">The sequence shown here is derived from an EMBL/GenBank/DDBJ whole genome shotgun (WGS) entry which is preliminary data.</text>
</comment>
<evidence type="ECO:0000313" key="3">
    <source>
        <dbReference type="Proteomes" id="UP000713479"/>
    </source>
</evidence>
<sequence length="312" mass="35931">MYSKLDNQGNLITGTTVILIVSLVLIVIFIVNSINYMESENIDSIENDNFKYIIEDYKKNLEQIGRQSIAEETEKLYHARSIHDSRKEIKKIMNDKLKDVNEEYNKKYGMDIRSEVVSVESTDSPWKVLFKVRVKADKDLQQFDGILESNSSIEGLKDPLPYAKIPKINHNIQHEGDRIYYFETLSQYLRKNGIDSYNSYLLASAPLTIKKCPYDPYIHHGDGNTMKECLDKGYFHESADGSCYLCRLDGKGVCPHYGMEVFIQTYHFDNNDSVSCSDHVVFHDHYPGKRLLNISVDSLILDDSHAKKYGLI</sequence>
<proteinExistence type="predicted"/>